<feature type="region of interest" description="Disordered" evidence="8">
    <location>
        <begin position="705"/>
        <end position="757"/>
    </location>
</feature>
<sequence>MDPQPSAPSDSVRDLVAVLRAAFPSTAARPSLPAAAGSPMALPAKFSGEPSESRGFLMQVNLYIEMQPQRFPTERSKVAFFISLLAGKAKALAWAQSLWEAAGPVANAYAPFRAHFLEVFSAASGVLTTANQLLSLRQGDDTITDYSLRFRTLAASSGWNESALLGVYRQGLSPEIRHAMAVYDDKVGLEGFIQKSIGLSQRLVACHSTPPQPTPLLFVTPPGAQAAAGSKPMQLGSQRLSRNFISQACLDCLQLPRERGSQDLAVQTIQGPPLGRGWVKYCAPVVTLQVGLFHQEEIRFMVLEDSTVSVILGRPWLQQHAPRCSWDPCDILEWSPHCLRHCLSRLPFRIPRATVGATRVEEATTATQVEIPEQYQAFKDVFCAKAATRLPPHRPNGGVRPAGPPTGVYRPSTSPAASSFFFVGKKDGGLRPCIDYRQLNSQIAPLPYPLLLVPATLEDLREAWVFTKLDLQSAYNLVRIRKGDEWKTAFITPSGHYKYWVMPYGLSISPAVFQGFMKEVLRPYLQRFVMIYIDDILIYSRNLEEHHNHVRQVLGALRSHHLYLDLSKCEFHRTQTHFLGYVITARGIQMDEGKVKAVRDWPVPETIKELQRFLGFANFYRRFIQGYSRIAPPLTSLLRGDPAAPVQSEVVDQPEVYAVREVLDSRRRGGRLEYLVDWEGYGPEERSWVSRQDVLDPALLEEFQAAHPSRPAPRSRGRPRRRVRASGVAPGGRGGIREHPASSPAPALPARSCSPDY</sequence>
<dbReference type="InterPro" id="IPR000953">
    <property type="entry name" value="Chromo/chromo_shadow_dom"/>
</dbReference>
<dbReference type="InterPro" id="IPR043128">
    <property type="entry name" value="Rev_trsase/Diguanyl_cyclase"/>
</dbReference>
<dbReference type="InterPro" id="IPR043502">
    <property type="entry name" value="DNA/RNA_pol_sf"/>
</dbReference>
<feature type="compositionally biased region" description="Low complexity" evidence="8">
    <location>
        <begin position="741"/>
        <end position="757"/>
    </location>
</feature>
<evidence type="ECO:0000256" key="5">
    <source>
        <dbReference type="ARBA" id="ARBA00022695"/>
    </source>
</evidence>
<name>A0AAD5A401_SILAS</name>
<dbReference type="InterPro" id="IPR005162">
    <property type="entry name" value="Retrotrans_gag_dom"/>
</dbReference>
<dbReference type="PROSITE" id="PS50013">
    <property type="entry name" value="CHROMO_2"/>
    <property type="match status" value="1"/>
</dbReference>
<dbReference type="Gene3D" id="2.40.50.40">
    <property type="match status" value="1"/>
</dbReference>
<dbReference type="PANTHER" id="PTHR37984">
    <property type="entry name" value="PROTEIN CBG26694"/>
    <property type="match status" value="1"/>
</dbReference>
<evidence type="ECO:0000256" key="2">
    <source>
        <dbReference type="ARBA" id="ARBA00010879"/>
    </source>
</evidence>
<accession>A0AAD5A401</accession>
<keyword evidence="4" id="KW-0808">Transferase</keyword>
<protein>
    <recommendedName>
        <fullName evidence="3">ribonuclease H</fullName>
        <ecNumber evidence="3">3.1.26.4</ecNumber>
    </recommendedName>
</protein>
<dbReference type="PANTHER" id="PTHR37984:SF5">
    <property type="entry name" value="PROTEIN NYNRIN-LIKE"/>
    <property type="match status" value="1"/>
</dbReference>
<dbReference type="Pfam" id="PF03732">
    <property type="entry name" value="Retrotrans_gag"/>
    <property type="match status" value="1"/>
</dbReference>
<feature type="domain" description="Reverse transcriptase" evidence="10">
    <location>
        <begin position="404"/>
        <end position="583"/>
    </location>
</feature>
<dbReference type="Pfam" id="PF00385">
    <property type="entry name" value="Chromo"/>
    <property type="match status" value="1"/>
</dbReference>
<feature type="domain" description="Chromo" evidence="9">
    <location>
        <begin position="657"/>
        <end position="715"/>
    </location>
</feature>
<evidence type="ECO:0000256" key="3">
    <source>
        <dbReference type="ARBA" id="ARBA00012180"/>
    </source>
</evidence>
<dbReference type="GO" id="GO:0004523">
    <property type="term" value="F:RNA-DNA hybrid ribonuclease activity"/>
    <property type="evidence" value="ECO:0007669"/>
    <property type="project" value="UniProtKB-EC"/>
</dbReference>
<evidence type="ECO:0000256" key="1">
    <source>
        <dbReference type="ARBA" id="ARBA00004123"/>
    </source>
</evidence>
<evidence type="ECO:0000313" key="12">
    <source>
        <dbReference type="Proteomes" id="UP001205998"/>
    </source>
</evidence>
<dbReference type="Pfam" id="PF00078">
    <property type="entry name" value="RVT_1"/>
    <property type="match status" value="1"/>
</dbReference>
<evidence type="ECO:0000256" key="6">
    <source>
        <dbReference type="ARBA" id="ARBA00022722"/>
    </source>
</evidence>
<proteinExistence type="inferred from homology"/>
<comment type="caution">
    <text evidence="11">The sequence shown here is derived from an EMBL/GenBank/DDBJ whole genome shotgun (WGS) entry which is preliminary data.</text>
</comment>
<evidence type="ECO:0000256" key="7">
    <source>
        <dbReference type="ARBA" id="ARBA00022759"/>
    </source>
</evidence>
<comment type="similarity">
    <text evidence="2">Belongs to the beta type-B retroviral polymerase family. HERV class-II K(HML-2) pol subfamily.</text>
</comment>
<feature type="compositionally biased region" description="Basic residues" evidence="8">
    <location>
        <begin position="713"/>
        <end position="724"/>
    </location>
</feature>
<dbReference type="EC" id="3.1.26.4" evidence="3"/>
<evidence type="ECO:0000256" key="4">
    <source>
        <dbReference type="ARBA" id="ARBA00022679"/>
    </source>
</evidence>
<comment type="subcellular location">
    <subcellularLocation>
        <location evidence="1">Nucleus</location>
    </subcellularLocation>
</comment>
<keyword evidence="12" id="KW-1185">Reference proteome</keyword>
<dbReference type="PROSITE" id="PS50878">
    <property type="entry name" value="RT_POL"/>
    <property type="match status" value="1"/>
</dbReference>
<reference evidence="11" key="1">
    <citation type="submission" date="2018-07" db="EMBL/GenBank/DDBJ databases">
        <title>Comparative genomics of catfishes provides insights into carnivory and benthic adaptation.</title>
        <authorList>
            <person name="Zhang Y."/>
            <person name="Wang D."/>
            <person name="Peng Z."/>
            <person name="Zheng S."/>
            <person name="Shao F."/>
            <person name="Tao W."/>
        </authorList>
    </citation>
    <scope>NUCLEOTIDE SEQUENCE</scope>
    <source>
        <strain evidence="11">Chongqing</strain>
    </source>
</reference>
<evidence type="ECO:0000259" key="10">
    <source>
        <dbReference type="PROSITE" id="PS50878"/>
    </source>
</evidence>
<evidence type="ECO:0000313" key="11">
    <source>
        <dbReference type="EMBL" id="KAI5609351.1"/>
    </source>
</evidence>
<keyword evidence="7" id="KW-0378">Hydrolase</keyword>
<gene>
    <name evidence="11" type="ORF">C0J50_9522</name>
</gene>
<dbReference type="SUPFAM" id="SSF56672">
    <property type="entry name" value="DNA/RNA polymerases"/>
    <property type="match status" value="1"/>
</dbReference>
<dbReference type="Gene3D" id="2.40.70.10">
    <property type="entry name" value="Acid Proteases"/>
    <property type="match status" value="1"/>
</dbReference>
<dbReference type="InterPro" id="IPR021109">
    <property type="entry name" value="Peptidase_aspartic_dom_sf"/>
</dbReference>
<dbReference type="AlphaFoldDB" id="A0AAD5A401"/>
<evidence type="ECO:0000259" key="9">
    <source>
        <dbReference type="PROSITE" id="PS50013"/>
    </source>
</evidence>
<dbReference type="CDD" id="cd00303">
    <property type="entry name" value="retropepsin_like"/>
    <property type="match status" value="1"/>
</dbReference>
<dbReference type="CDD" id="cd01647">
    <property type="entry name" value="RT_LTR"/>
    <property type="match status" value="1"/>
</dbReference>
<dbReference type="EMBL" id="MU579433">
    <property type="protein sequence ID" value="KAI5609351.1"/>
    <property type="molecule type" value="Genomic_DNA"/>
</dbReference>
<dbReference type="GO" id="GO:0005634">
    <property type="term" value="C:nucleus"/>
    <property type="evidence" value="ECO:0007669"/>
    <property type="project" value="UniProtKB-SubCell"/>
</dbReference>
<dbReference type="SMART" id="SM00298">
    <property type="entry name" value="CHROMO"/>
    <property type="match status" value="1"/>
</dbReference>
<dbReference type="Proteomes" id="UP001205998">
    <property type="component" value="Unassembled WGS sequence"/>
</dbReference>
<keyword evidence="6" id="KW-0540">Nuclease</keyword>
<keyword evidence="7" id="KW-0255">Endonuclease</keyword>
<dbReference type="Gene3D" id="3.30.70.270">
    <property type="match status" value="2"/>
</dbReference>
<keyword evidence="5" id="KW-0548">Nucleotidyltransferase</keyword>
<organism evidence="11 12">
    <name type="scientific">Silurus asotus</name>
    <name type="common">Amur catfish</name>
    <name type="synonym">Parasilurus asotus</name>
    <dbReference type="NCBI Taxonomy" id="30991"/>
    <lineage>
        <taxon>Eukaryota</taxon>
        <taxon>Metazoa</taxon>
        <taxon>Chordata</taxon>
        <taxon>Craniata</taxon>
        <taxon>Vertebrata</taxon>
        <taxon>Euteleostomi</taxon>
        <taxon>Actinopterygii</taxon>
        <taxon>Neopterygii</taxon>
        <taxon>Teleostei</taxon>
        <taxon>Ostariophysi</taxon>
        <taxon>Siluriformes</taxon>
        <taxon>Siluridae</taxon>
        <taxon>Silurus</taxon>
    </lineage>
</organism>
<dbReference type="InterPro" id="IPR023780">
    <property type="entry name" value="Chromo_domain"/>
</dbReference>
<dbReference type="InterPro" id="IPR050951">
    <property type="entry name" value="Retrovirus_Pol_polyprotein"/>
</dbReference>
<evidence type="ECO:0000256" key="8">
    <source>
        <dbReference type="SAM" id="MobiDB-lite"/>
    </source>
</evidence>
<dbReference type="SUPFAM" id="SSF54160">
    <property type="entry name" value="Chromo domain-like"/>
    <property type="match status" value="1"/>
</dbReference>
<dbReference type="InterPro" id="IPR016197">
    <property type="entry name" value="Chromo-like_dom_sf"/>
</dbReference>
<dbReference type="GO" id="GO:0016779">
    <property type="term" value="F:nucleotidyltransferase activity"/>
    <property type="evidence" value="ECO:0007669"/>
    <property type="project" value="UniProtKB-KW"/>
</dbReference>
<dbReference type="InterPro" id="IPR000477">
    <property type="entry name" value="RT_dom"/>
</dbReference>
<dbReference type="Gene3D" id="3.10.10.10">
    <property type="entry name" value="HIV Type 1 Reverse Transcriptase, subunit A, domain 1"/>
    <property type="match status" value="1"/>
</dbReference>